<dbReference type="EMBL" id="BK016090">
    <property type="protein sequence ID" value="DAF93975.1"/>
    <property type="molecule type" value="Genomic_DNA"/>
</dbReference>
<dbReference type="EMBL" id="BK016090">
    <property type="protein sequence ID" value="DAF93982.1"/>
    <property type="molecule type" value="Genomic_DNA"/>
</dbReference>
<evidence type="ECO:0000313" key="1">
    <source>
        <dbReference type="EMBL" id="DAF93982.1"/>
    </source>
</evidence>
<accession>A0A8S5UHY4</accession>
<reference evidence="1" key="1">
    <citation type="journal article" date="2021" name="Proc. Natl. Acad. Sci. U.S.A.">
        <title>A Catalog of Tens of Thousands of Viruses from Human Metagenomes Reveals Hidden Associations with Chronic Diseases.</title>
        <authorList>
            <person name="Tisza M.J."/>
            <person name="Buck C.B."/>
        </authorList>
    </citation>
    <scope>NUCLEOTIDE SEQUENCE</scope>
    <source>
        <strain evidence="1">Ctu2j3</strain>
    </source>
</reference>
<protein>
    <submittedName>
        <fullName evidence="1">Baseplate wedge protein</fullName>
    </submittedName>
</protein>
<proteinExistence type="predicted"/>
<sequence length="375" mass="38888">MSFLSDAVSRATQQIKTGVNSQIDRQVQGVKGAVQSAENAIVNTASRVVNNTVNAALGSAIGAAGELLSGNTGGAIAALANAPENILASALSGLGGFAGPSSIALAGPGTLGEVSSNGGIIEGDNLFGAMNRTDPMMAYSWYCQLPIVGPGSTQTPSPTSGSILSNVGAALGDVLKSSMGGAVSTSSSAQLPWYFVEGATCPFRVYDQVTIFREGRDRKYPSKYSVDNLRLDIYSDSSNQAFKYLQAWNNTILTPFGATAAATMGGGWGRPSDYKKPIFVYLLDVTNSVVAVIEYVECWPMTVEQYTLESGASTRIVNRVTFSVGDVFINLANVSSDLISEVVFNAGQSLVNGVVNTVSQTAINSLGGALDSILG</sequence>
<organism evidence="1">
    <name type="scientific">Myoviridae sp. ctu2j3</name>
    <dbReference type="NCBI Taxonomy" id="2825197"/>
    <lineage>
        <taxon>Viruses</taxon>
        <taxon>Duplodnaviria</taxon>
        <taxon>Heunggongvirae</taxon>
        <taxon>Uroviricota</taxon>
        <taxon>Caudoviricetes</taxon>
    </lineage>
</organism>
<name>A0A8S5UHY4_9CAUD</name>